<dbReference type="EMBL" id="SNRY01005176">
    <property type="protein sequence ID" value="KAA6315636.1"/>
    <property type="molecule type" value="Genomic_DNA"/>
</dbReference>
<gene>
    <name evidence="1" type="ORF">EZS27_033936</name>
</gene>
<evidence type="ECO:0008006" key="2">
    <source>
        <dbReference type="Google" id="ProtNLM"/>
    </source>
</evidence>
<evidence type="ECO:0000313" key="1">
    <source>
        <dbReference type="EMBL" id="KAA6315636.1"/>
    </source>
</evidence>
<organism evidence="1">
    <name type="scientific">termite gut metagenome</name>
    <dbReference type="NCBI Taxonomy" id="433724"/>
    <lineage>
        <taxon>unclassified sequences</taxon>
        <taxon>metagenomes</taxon>
        <taxon>organismal metagenomes</taxon>
    </lineage>
</organism>
<dbReference type="SUPFAM" id="SSF52172">
    <property type="entry name" value="CheY-like"/>
    <property type="match status" value="1"/>
</dbReference>
<accession>A0A5J4Q176</accession>
<name>A0A5J4Q176_9ZZZZ</name>
<dbReference type="InterPro" id="IPR011006">
    <property type="entry name" value="CheY-like_superfamily"/>
</dbReference>
<protein>
    <recommendedName>
        <fullName evidence="2">Response regulatory domain-containing protein</fullName>
    </recommendedName>
</protein>
<reference evidence="1" key="1">
    <citation type="submission" date="2019-03" db="EMBL/GenBank/DDBJ databases">
        <title>Single cell metagenomics reveals metabolic interactions within the superorganism composed of flagellate Streblomastix strix and complex community of Bacteroidetes bacteria on its surface.</title>
        <authorList>
            <person name="Treitli S.C."/>
            <person name="Kolisko M."/>
            <person name="Husnik F."/>
            <person name="Keeling P."/>
            <person name="Hampl V."/>
        </authorList>
    </citation>
    <scope>NUCLEOTIDE SEQUENCE</scope>
    <source>
        <strain evidence="1">STM</strain>
    </source>
</reference>
<dbReference type="Gene3D" id="3.40.50.2300">
    <property type="match status" value="1"/>
</dbReference>
<proteinExistence type="predicted"/>
<dbReference type="AlphaFoldDB" id="A0A5J4Q176"/>
<sequence>MYMPFSDCYAVVEATDGQEALDRIEEINPDLIVSDNLIAKIL</sequence>
<comment type="caution">
    <text evidence="1">The sequence shown here is derived from an EMBL/GenBank/DDBJ whole genome shotgun (WGS) entry which is preliminary data.</text>
</comment>